<dbReference type="EMBL" id="JANRMS010000781">
    <property type="protein sequence ID" value="KAJ3534470.1"/>
    <property type="molecule type" value="Genomic_DNA"/>
</dbReference>
<dbReference type="Proteomes" id="UP001148629">
    <property type="component" value="Unassembled WGS sequence"/>
</dbReference>
<gene>
    <name evidence="1" type="ORF">NM208_g7527</name>
</gene>
<accession>A0ACC1S8V7</accession>
<organism evidence="1 2">
    <name type="scientific">Fusarium decemcellulare</name>
    <dbReference type="NCBI Taxonomy" id="57161"/>
    <lineage>
        <taxon>Eukaryota</taxon>
        <taxon>Fungi</taxon>
        <taxon>Dikarya</taxon>
        <taxon>Ascomycota</taxon>
        <taxon>Pezizomycotina</taxon>
        <taxon>Sordariomycetes</taxon>
        <taxon>Hypocreomycetidae</taxon>
        <taxon>Hypocreales</taxon>
        <taxon>Nectriaceae</taxon>
        <taxon>Fusarium</taxon>
        <taxon>Fusarium decemcellulare species complex</taxon>
    </lineage>
</organism>
<protein>
    <submittedName>
        <fullName evidence="1">Uncharacterized protein</fullName>
    </submittedName>
</protein>
<reference evidence="1" key="1">
    <citation type="submission" date="2022-08" db="EMBL/GenBank/DDBJ databases">
        <title>Genome Sequence of Fusarium decemcellulare.</title>
        <authorList>
            <person name="Buettner E."/>
        </authorList>
    </citation>
    <scope>NUCLEOTIDE SEQUENCE</scope>
    <source>
        <strain evidence="1">Babe19</strain>
    </source>
</reference>
<sequence length="658" mass="74294">MRFSLLSIISAGFFCTGLVSAQANGTIYDGKVPEDLNGSNFTYPWPVKLFRFTGQLQELEMAFMDVKPKHNPNGKTALLLHGKNFCGPTWEGTIRALGKKGYRVIAPDQIGFCKSSKPSSYQFSLHQLAWNTRGLLDALKVDNVTVIGHSVGGMLAARFSLQYPESVDDLVLVNAVGWEDYVQKGVPYVSIDETYVSENASTYKSIRGYEQATYYVGEWKDEYDTWVKMLVNIYYGSQRENYVKIQARIVDMVLTQPVVHYLKDIKARTLVVAGLKDNTAIGAQWAPPEVAAKLGHFDVLGREVAGLIPNSHLVEFPELGHAPQISHPAQFHNELAGWLSKKEGISSRKYLQHQTMENHTAANQDDADRELTKARTVHPRTSTMVRGPHGDFANSVIDIDDHGGLIHKVIDALIAETTVKDIPTTEYRIFIYNEKDAKKKRELPKGRRPAWTGAFQNPFITKGSREWNSWNHFHVVVWDDVEALQYDEGNVTLTLGAGGAKDQWANGRIYADLLPFPDQVETFYAPRGITTCIKLKFELADYPIEFAEDDELGKPLEVGCINPYSSPQPQRWFDTFRMEISQWGFKHYLSFNARFVDEQGEDPKNPGFTQPRLFSITGINKEGRDIERGPQGDIIYTYTYCVKMAHREGLNLDGEEQQ</sequence>
<keyword evidence="2" id="KW-1185">Reference proteome</keyword>
<name>A0ACC1S8V7_9HYPO</name>
<comment type="caution">
    <text evidence="1">The sequence shown here is derived from an EMBL/GenBank/DDBJ whole genome shotgun (WGS) entry which is preliminary data.</text>
</comment>
<evidence type="ECO:0000313" key="1">
    <source>
        <dbReference type="EMBL" id="KAJ3534470.1"/>
    </source>
</evidence>
<proteinExistence type="predicted"/>
<evidence type="ECO:0000313" key="2">
    <source>
        <dbReference type="Proteomes" id="UP001148629"/>
    </source>
</evidence>